<dbReference type="InterPro" id="IPR014862">
    <property type="entry name" value="TrwC"/>
</dbReference>
<dbReference type="InterPro" id="IPR027417">
    <property type="entry name" value="P-loop_NTPase"/>
</dbReference>
<dbReference type="Pfam" id="PF08751">
    <property type="entry name" value="TrwC"/>
    <property type="match status" value="1"/>
</dbReference>
<dbReference type="SUPFAM" id="SSF56731">
    <property type="entry name" value="DNA primase core"/>
    <property type="match status" value="1"/>
</dbReference>
<dbReference type="Pfam" id="PF13155">
    <property type="entry name" value="Toprim_2"/>
    <property type="match status" value="1"/>
</dbReference>
<dbReference type="PROSITE" id="PS50880">
    <property type="entry name" value="TOPRIM"/>
    <property type="match status" value="1"/>
</dbReference>
<feature type="compositionally biased region" description="Basic residues" evidence="1">
    <location>
        <begin position="1742"/>
        <end position="1763"/>
    </location>
</feature>
<feature type="compositionally biased region" description="Acidic residues" evidence="1">
    <location>
        <begin position="1397"/>
        <end position="1409"/>
    </location>
</feature>
<dbReference type="OrthoDB" id="4524286at2"/>
<dbReference type="PANTHER" id="PTHR30313">
    <property type="entry name" value="DNA PRIMASE"/>
    <property type="match status" value="1"/>
</dbReference>
<dbReference type="EMBL" id="SDMQ01000010">
    <property type="protein sequence ID" value="TBT83808.1"/>
    <property type="molecule type" value="Genomic_DNA"/>
</dbReference>
<dbReference type="Gene3D" id="2.30.30.940">
    <property type="match status" value="1"/>
</dbReference>
<sequence>MTASITKITAGSGYEYLTRQVARMDATSEAGPGLAAYYSEKGESPGRWVGSGLAGMGGLAAGDEVTAGQMWNLFGVGYHPLAEQLQNEAAARPDATPAEVERAGRLGSPFQVTSGGVSPFRIEVARRLEAYNTAHGLPRSAAIAANLRARIRTEVAVEMFTERHGRAPQDTRELAGEVARLSRPASAVVAGFDVTFSPVKSVSSLWALADRPLATAIEQAHQEAVADALRAIEDTALYTRVGAGGVRQVDVRGLIGAAFTHRDSRAGDPDLHTHVAIANKVQEAETGRWCAIDGRVLLKAVVTISETYNTALERHLTERLGVRFADRPGPDGRRPVREIVGVEPALNERWSSRRQRIEARRAVLAREFQAAHGRPPTPTEAIGLAQQATLETRDAKHSARSEAQQRATWRAEALEVLGSADALARMVASAVGRADAVTFIPDAAWVEATARRVVGIVQGHRSTWQGWHLRAEALRQLRAANVAGALVEATADQVVAQALATHCVSLERPLASPDGRVVEPSEPAALRRADGTSQYTVAGSTLFTSSPVLAAEEYLVAAAGRTGGWAVTEAHVGVALAESAANGVTLNDGQAALVTAMATSGARVQAAIAPAGSGKTTAMRALTQAWTDGGGTVIGLAPSAAAAEQLRDQTSAPTDTLAKLCWHLDQGTTHPNLPRIDEGTLVLIDEAGMADTLSLHQVVRHVLEAGGSVRLIGDDQQLAAIGAGGVLRDIETTHGVLRLDELVRFRDPAEGAASLALRAGRPEALGFYLDQKRVHVGDLATMTTHVFTAWSTDRQRGLDSIMLAPTRELVAELNTRARHQRLNGAPAGREVWLSDGLPASAGDTILTRRNHRRLLTSATDFVKNGDRWQVVDARADGSLHVAHTRTGRRVTLPADYVAEHVELGYASTIHTAQGISVDTTHGVLSGGESRQLLYTMMTRGREANHAYLAVVSDGNEHTTFAPETVSPLTPTDMLEKILGRDDTPVSATTQTRIAADPATQLADATRRYADAIGVAAAQITDPDLLRHLTRRINAMVPGITDCDAWPTLVNRLLLIAADGRDPFAETQHALTSSPLGDARDEASVLVARLETRTRDRGPLPWLPGIPTRLADHPTWGPYLSARSTLVGALADHVRAATLNGASQPAWMRSSSWTPPLSLVADVEVYRAATGVNAADLRPTGDPQFQSTIRRYQTGLDRRLREDHSPALAEWGPLLADLSATITADPYLPQLARQLGYLSSHGTQVRPLLEAASVQPLPDDHPAAALWWRIAGQLDHDQRTGERRTPDQWLPELTQQLGVHAAAMQASPWWVTLVDAVDRGLQRGWPLDALISPHQVGDIQTLIEDVTRLADSHDTPADALETEAPPADLWDDWTPANPILVANPHEQPTAPGELAASEPDDESEPPLEWDGDDLTVEALIRTGLRLDADPADTIRLLDQADQWHDSPTSQERLELVNELTARFYQHTFTRSWARAYLTDRFGVDVHDHPDLRPGLAPAGWTNLVDHLRGHGITNQEMLTAGVASTARNGNLIDRFRDRVMLPILDPDHRVLGFVGRRNPTSTDERAPKYLNTPDTPLFHKGNQLYGATHLLTADPTRIPVLAEGPMDAHAITLASHGRYIGLAPLGTSLTNLQATQLANLDRTPIIATDADLAGRLAAERDYWMLTPHGLDPRYAILNPGTDPAELLATGQAAALNHALTQAGPLAHALINERISNLPTPDAALGALAVLAAQPPPTMGGRHPSPRRPARPARRFPARHPQRPHPRLEHQRPPRRRQPARPPPRRQAAAHPHRRDPRNPHRPAPSPHTDHRTHPDPPRTRPARTRSLTYPQTNPAQEHTPWTPPPSPPRRPPPSVASCWVSTSADGSPRSPTATPRRPPRPGPSPAPADGYPSPWLVSSGRSPWATPPPVKPSTCSTCTRSRSPHRGWLPSTPTCTACPTAPPCSPSSPASSAS</sequence>
<dbReference type="GO" id="GO:0006269">
    <property type="term" value="P:DNA replication, synthesis of primer"/>
    <property type="evidence" value="ECO:0007669"/>
    <property type="project" value="TreeGrafter"/>
</dbReference>
<evidence type="ECO:0000313" key="3">
    <source>
        <dbReference type="EMBL" id="TBT83808.1"/>
    </source>
</evidence>
<organism evidence="3 4">
    <name type="scientific">Propioniciclava sinopodophylli</name>
    <dbReference type="NCBI Taxonomy" id="1837344"/>
    <lineage>
        <taxon>Bacteria</taxon>
        <taxon>Bacillati</taxon>
        <taxon>Actinomycetota</taxon>
        <taxon>Actinomycetes</taxon>
        <taxon>Propionibacteriales</taxon>
        <taxon>Propionibacteriaceae</taxon>
        <taxon>Propioniciclava</taxon>
    </lineage>
</organism>
<feature type="compositionally biased region" description="Low complexity" evidence="1">
    <location>
        <begin position="1865"/>
        <end position="1874"/>
    </location>
</feature>
<dbReference type="InterPro" id="IPR006171">
    <property type="entry name" value="TOPRIM_dom"/>
</dbReference>
<dbReference type="SUPFAM" id="SSF52540">
    <property type="entry name" value="P-loop containing nucleoside triphosphate hydrolases"/>
    <property type="match status" value="2"/>
</dbReference>
<evidence type="ECO:0000256" key="1">
    <source>
        <dbReference type="SAM" id="MobiDB-lite"/>
    </source>
</evidence>
<dbReference type="Gene3D" id="3.40.50.300">
    <property type="entry name" value="P-loop containing nucleotide triphosphate hydrolases"/>
    <property type="match status" value="2"/>
</dbReference>
<dbReference type="InterPro" id="IPR050219">
    <property type="entry name" value="DnaG_primase"/>
</dbReference>
<feature type="compositionally biased region" description="Pro residues" evidence="1">
    <location>
        <begin position="1840"/>
        <end position="1853"/>
    </location>
</feature>
<feature type="domain" description="Toprim" evidence="2">
    <location>
        <begin position="1596"/>
        <end position="1679"/>
    </location>
</feature>
<name>A0A4Q9KED2_9ACTN</name>
<dbReference type="Gene3D" id="3.90.980.10">
    <property type="entry name" value="DNA primase, catalytic core, N-terminal domain"/>
    <property type="match status" value="1"/>
</dbReference>
<dbReference type="Proteomes" id="UP000292373">
    <property type="component" value="Unassembled WGS sequence"/>
</dbReference>
<feature type="compositionally biased region" description="Low complexity" evidence="1">
    <location>
        <begin position="1929"/>
        <end position="1938"/>
    </location>
</feature>
<dbReference type="Pfam" id="PF13604">
    <property type="entry name" value="AAA_30"/>
    <property type="match status" value="1"/>
</dbReference>
<reference evidence="3 4" key="1">
    <citation type="submission" date="2019-01" db="EMBL/GenBank/DDBJ databases">
        <title>Lactibacter flavus gen. nov., sp. nov., a novel bacterium of the family Propionibacteriaceae isolated from raw milk and dairy products.</title>
        <authorList>
            <person name="Huptas C."/>
            <person name="Wenning M."/>
            <person name="Breitenwieser F."/>
            <person name="Doll E."/>
            <person name="Von Neubeck M."/>
            <person name="Busse H.-J."/>
            <person name="Scherer S."/>
        </authorList>
    </citation>
    <scope>NUCLEOTIDE SEQUENCE [LARGE SCALE GENOMIC DNA]</scope>
    <source>
        <strain evidence="3 4">KCTC 33808</strain>
    </source>
</reference>
<feature type="region of interest" description="Disordered" evidence="1">
    <location>
        <begin position="1381"/>
        <end position="1409"/>
    </location>
</feature>
<proteinExistence type="predicted"/>
<dbReference type="Pfam" id="PF08275">
    <property type="entry name" value="DNAG_N"/>
    <property type="match status" value="1"/>
</dbReference>
<dbReference type="GO" id="GO:0005737">
    <property type="term" value="C:cytoplasm"/>
    <property type="evidence" value="ECO:0007669"/>
    <property type="project" value="TreeGrafter"/>
</dbReference>
<protein>
    <submittedName>
        <fullName evidence="3">Transfer protein Tra</fullName>
    </submittedName>
</protein>
<evidence type="ECO:0000259" key="2">
    <source>
        <dbReference type="PROSITE" id="PS50880"/>
    </source>
</evidence>
<dbReference type="InterPro" id="IPR013264">
    <property type="entry name" value="DNAG_N"/>
</dbReference>
<dbReference type="InterPro" id="IPR034151">
    <property type="entry name" value="TOPRIM_DnaG_bac"/>
</dbReference>
<dbReference type="RefSeq" id="WP_131168837.1">
    <property type="nucleotide sequence ID" value="NZ_SDMQ01000010.1"/>
</dbReference>
<dbReference type="CDD" id="cd03364">
    <property type="entry name" value="TOPRIM_DnaG_primases"/>
    <property type="match status" value="1"/>
</dbReference>
<feature type="region of interest" description="Disordered" evidence="1">
    <location>
        <begin position="1732"/>
        <end position="1953"/>
    </location>
</feature>
<dbReference type="CDD" id="cd17933">
    <property type="entry name" value="DEXSc_RecD-like"/>
    <property type="match status" value="1"/>
</dbReference>
<evidence type="ECO:0000313" key="4">
    <source>
        <dbReference type="Proteomes" id="UP000292373"/>
    </source>
</evidence>
<feature type="compositionally biased region" description="Polar residues" evidence="1">
    <location>
        <begin position="1825"/>
        <end position="1835"/>
    </location>
</feature>
<accession>A0A4Q9KED2</accession>
<feature type="compositionally biased region" description="Basic and acidic residues" evidence="1">
    <location>
        <begin position="1806"/>
        <end position="1817"/>
    </location>
</feature>
<dbReference type="Gene3D" id="3.40.1360.10">
    <property type="match status" value="1"/>
</dbReference>
<keyword evidence="4" id="KW-1185">Reference proteome</keyword>
<dbReference type="SMART" id="SM00493">
    <property type="entry name" value="TOPRIM"/>
    <property type="match status" value="1"/>
</dbReference>
<dbReference type="SUPFAM" id="SSF55464">
    <property type="entry name" value="Origin of replication-binding domain, RBD-like"/>
    <property type="match status" value="1"/>
</dbReference>
<gene>
    <name evidence="3" type="ORF">ET989_10870</name>
</gene>
<dbReference type="InterPro" id="IPR037068">
    <property type="entry name" value="DNA_primase_core_N_sf"/>
</dbReference>
<dbReference type="PANTHER" id="PTHR30313:SF2">
    <property type="entry name" value="DNA PRIMASE"/>
    <property type="match status" value="1"/>
</dbReference>
<dbReference type="CDD" id="cd18809">
    <property type="entry name" value="SF1_C_RecD"/>
    <property type="match status" value="1"/>
</dbReference>
<dbReference type="NCBIfam" id="NF041492">
    <property type="entry name" value="MobF"/>
    <property type="match status" value="1"/>
</dbReference>
<comment type="caution">
    <text evidence="3">The sequence shown here is derived from an EMBL/GenBank/DDBJ whole genome shotgun (WGS) entry which is preliminary data.</text>
</comment>